<dbReference type="Proteomes" id="UP000178622">
    <property type="component" value="Unassembled WGS sequence"/>
</dbReference>
<name>A0A1E8GJB1_9LACT</name>
<dbReference type="OrthoDB" id="2991147at2"/>
<dbReference type="EMBL" id="MKIR01000026">
    <property type="protein sequence ID" value="OFI48321.1"/>
    <property type="molecule type" value="Genomic_DNA"/>
</dbReference>
<dbReference type="RefSeq" id="WP_070793326.1">
    <property type="nucleotide sequence ID" value="NZ_MKIR01000026.1"/>
</dbReference>
<organism evidence="1 2">
    <name type="scientific">Floricoccus tropicus</name>
    <dbReference type="NCBI Taxonomy" id="1859473"/>
    <lineage>
        <taxon>Bacteria</taxon>
        <taxon>Bacillati</taxon>
        <taxon>Bacillota</taxon>
        <taxon>Bacilli</taxon>
        <taxon>Lactobacillales</taxon>
        <taxon>Streptococcaceae</taxon>
        <taxon>Floricoccus</taxon>
    </lineage>
</organism>
<gene>
    <name evidence="1" type="ORF">BG261_08545</name>
</gene>
<proteinExistence type="predicted"/>
<evidence type="ECO:0000313" key="1">
    <source>
        <dbReference type="EMBL" id="OFI48321.1"/>
    </source>
</evidence>
<reference evidence="2" key="1">
    <citation type="submission" date="2016-09" db="EMBL/GenBank/DDBJ databases">
        <title>Draft genome sequence of a novel species of the family Streptococcaceae isolated from flowers.</title>
        <authorList>
            <person name="Chuah L.-O."/>
            <person name="Yap K.-P."/>
            <person name="Thong K.L."/>
            <person name="Liong M.T."/>
            <person name="Ahmad R."/>
            <person name="Rusul G."/>
        </authorList>
    </citation>
    <scope>NUCLEOTIDE SEQUENCE [LARGE SCALE GENOMIC DNA]</scope>
    <source>
        <strain evidence="2">DF1</strain>
    </source>
</reference>
<evidence type="ECO:0000313" key="2">
    <source>
        <dbReference type="Proteomes" id="UP000178622"/>
    </source>
</evidence>
<keyword evidence="2" id="KW-1185">Reference proteome</keyword>
<dbReference type="AlphaFoldDB" id="A0A1E8GJB1"/>
<sequence length="138" mass="16211">MSERMEENKVSDYCTEMLYYLPVASEFFSSGLELYAEGMNCKLSWCFEENNKEKKTTLLFNTVAGSQYCLPIFVVDIYNAFEQLVEVKNSSWVKRFSQINPKDIKYFDLKHYVIFFGDDGLYEFLATNVEIITEDVNF</sequence>
<accession>A0A1E8GJB1</accession>
<comment type="caution">
    <text evidence="1">The sequence shown here is derived from an EMBL/GenBank/DDBJ whole genome shotgun (WGS) entry which is preliminary data.</text>
</comment>
<protein>
    <submittedName>
        <fullName evidence="1">Uncharacterized protein</fullName>
    </submittedName>
</protein>